<gene>
    <name evidence="1" type="ORF">GWI33_002292</name>
</gene>
<protein>
    <submittedName>
        <fullName evidence="1">Uncharacterized protein</fullName>
    </submittedName>
</protein>
<evidence type="ECO:0000313" key="1">
    <source>
        <dbReference type="EMBL" id="KAF7263435.1"/>
    </source>
</evidence>
<reference evidence="1" key="1">
    <citation type="submission" date="2020-08" db="EMBL/GenBank/DDBJ databases">
        <title>Genome sequencing and assembly of the red palm weevil Rhynchophorus ferrugineus.</title>
        <authorList>
            <person name="Dias G.B."/>
            <person name="Bergman C.M."/>
            <person name="Manee M."/>
        </authorList>
    </citation>
    <scope>NUCLEOTIDE SEQUENCE</scope>
    <source>
        <strain evidence="1">AA-2017</strain>
        <tissue evidence="1">Whole larva</tissue>
    </source>
</reference>
<organism evidence="1 2">
    <name type="scientific">Rhynchophorus ferrugineus</name>
    <name type="common">Red palm weevil</name>
    <name type="synonym">Curculio ferrugineus</name>
    <dbReference type="NCBI Taxonomy" id="354439"/>
    <lineage>
        <taxon>Eukaryota</taxon>
        <taxon>Metazoa</taxon>
        <taxon>Ecdysozoa</taxon>
        <taxon>Arthropoda</taxon>
        <taxon>Hexapoda</taxon>
        <taxon>Insecta</taxon>
        <taxon>Pterygota</taxon>
        <taxon>Neoptera</taxon>
        <taxon>Endopterygota</taxon>
        <taxon>Coleoptera</taxon>
        <taxon>Polyphaga</taxon>
        <taxon>Cucujiformia</taxon>
        <taxon>Curculionidae</taxon>
        <taxon>Dryophthorinae</taxon>
        <taxon>Rhynchophorus</taxon>
    </lineage>
</organism>
<comment type="caution">
    <text evidence="1">The sequence shown here is derived from an EMBL/GenBank/DDBJ whole genome shotgun (WGS) entry which is preliminary data.</text>
</comment>
<dbReference type="EMBL" id="JAACXV010021446">
    <property type="protein sequence ID" value="KAF7263435.1"/>
    <property type="molecule type" value="Genomic_DNA"/>
</dbReference>
<proteinExistence type="predicted"/>
<keyword evidence="2" id="KW-1185">Reference proteome</keyword>
<accession>A0A834HJP6</accession>
<name>A0A834HJP6_RHYFE</name>
<sequence>MLFRFSKVKLFIYNCYYINVNSGEVPYYGGAGHYAAAYGGHFDGGNFIRNIFNIPIATLGAVSNLVSGVAGSGSFAVSKSVSI</sequence>
<evidence type="ECO:0000313" key="2">
    <source>
        <dbReference type="Proteomes" id="UP000625711"/>
    </source>
</evidence>
<dbReference type="AlphaFoldDB" id="A0A834HJP6"/>
<dbReference type="Proteomes" id="UP000625711">
    <property type="component" value="Unassembled WGS sequence"/>
</dbReference>